<proteinExistence type="predicted"/>
<feature type="domain" description="NodB homology" evidence="1">
    <location>
        <begin position="55"/>
        <end position="232"/>
    </location>
</feature>
<dbReference type="GO" id="GO:0016810">
    <property type="term" value="F:hydrolase activity, acting on carbon-nitrogen (but not peptide) bonds"/>
    <property type="evidence" value="ECO:0007669"/>
    <property type="project" value="InterPro"/>
</dbReference>
<organism evidence="2 3">
    <name type="scientific">Candidatus Borkfalkia faecigallinarum</name>
    <dbReference type="NCBI Taxonomy" id="2838509"/>
    <lineage>
        <taxon>Bacteria</taxon>
        <taxon>Bacillati</taxon>
        <taxon>Bacillota</taxon>
        <taxon>Clostridia</taxon>
        <taxon>Christensenellales</taxon>
        <taxon>Christensenellaceae</taxon>
        <taxon>Candidatus Borkfalkia</taxon>
    </lineage>
</organism>
<dbReference type="CDD" id="cd10917">
    <property type="entry name" value="CE4_NodB_like_6s_7s"/>
    <property type="match status" value="1"/>
</dbReference>
<dbReference type="InterPro" id="IPR002509">
    <property type="entry name" value="NODB_dom"/>
</dbReference>
<dbReference type="Proteomes" id="UP000824249">
    <property type="component" value="Unassembled WGS sequence"/>
</dbReference>
<dbReference type="InterPro" id="IPR050248">
    <property type="entry name" value="Polysacc_deacetylase_ArnD"/>
</dbReference>
<dbReference type="PROSITE" id="PS51677">
    <property type="entry name" value="NODB"/>
    <property type="match status" value="1"/>
</dbReference>
<dbReference type="InterPro" id="IPR011330">
    <property type="entry name" value="Glyco_hydro/deAcase_b/a-brl"/>
</dbReference>
<gene>
    <name evidence="2" type="ORF">H9737_01965</name>
</gene>
<dbReference type="PANTHER" id="PTHR10587">
    <property type="entry name" value="GLYCOSYL TRANSFERASE-RELATED"/>
    <property type="match status" value="1"/>
</dbReference>
<sequence>MNVCTLRLRRAACPLALGAAALALVILLRCTGAYVLLAGGTVRRLPVYSVERADKAIAITFDCAWGTERTDAILQACAREGVRATFFMVEFWAEKYPDYVRKIDGAGHEIGTHSATHSHMAGMAEGRIRAELRASSAAIAAVTGKEVKLFRAPFGEYDDRLIRTAEEEGYTVIQWDVDSLDWKDLSASEIALRVTSRVQPGSIILCHNNGLHTAEALPAILDALQTGGYTFVPVGELLLQGETTVDARGRQRPAS</sequence>
<accession>A0A9D1VT08</accession>
<dbReference type="Gene3D" id="3.20.20.370">
    <property type="entry name" value="Glycoside hydrolase/deacetylase"/>
    <property type="match status" value="1"/>
</dbReference>
<name>A0A9D1VT08_9FIRM</name>
<dbReference type="Pfam" id="PF01522">
    <property type="entry name" value="Polysacc_deac_1"/>
    <property type="match status" value="1"/>
</dbReference>
<protein>
    <submittedName>
        <fullName evidence="2">Polysaccharide deacetylase family protein</fullName>
    </submittedName>
</protein>
<dbReference type="SUPFAM" id="SSF88713">
    <property type="entry name" value="Glycoside hydrolase/deacetylase"/>
    <property type="match status" value="1"/>
</dbReference>
<dbReference type="PANTHER" id="PTHR10587:SF128">
    <property type="entry name" value="POLYSACCHARIDE DEACETYLASE PDAB-RELATED"/>
    <property type="match status" value="1"/>
</dbReference>
<dbReference type="EMBL" id="DXFD01000033">
    <property type="protein sequence ID" value="HIX46439.1"/>
    <property type="molecule type" value="Genomic_DNA"/>
</dbReference>
<dbReference type="GO" id="GO:0005975">
    <property type="term" value="P:carbohydrate metabolic process"/>
    <property type="evidence" value="ECO:0007669"/>
    <property type="project" value="InterPro"/>
</dbReference>
<reference evidence="2" key="2">
    <citation type="submission" date="2021-04" db="EMBL/GenBank/DDBJ databases">
        <authorList>
            <person name="Gilroy R."/>
        </authorList>
    </citation>
    <scope>NUCLEOTIDE SEQUENCE</scope>
    <source>
        <strain evidence="2">26628</strain>
    </source>
</reference>
<dbReference type="GO" id="GO:0016020">
    <property type="term" value="C:membrane"/>
    <property type="evidence" value="ECO:0007669"/>
    <property type="project" value="TreeGrafter"/>
</dbReference>
<dbReference type="AlphaFoldDB" id="A0A9D1VT08"/>
<comment type="caution">
    <text evidence="2">The sequence shown here is derived from an EMBL/GenBank/DDBJ whole genome shotgun (WGS) entry which is preliminary data.</text>
</comment>
<reference evidence="2" key="1">
    <citation type="journal article" date="2021" name="PeerJ">
        <title>Extensive microbial diversity within the chicken gut microbiome revealed by metagenomics and culture.</title>
        <authorList>
            <person name="Gilroy R."/>
            <person name="Ravi A."/>
            <person name="Getino M."/>
            <person name="Pursley I."/>
            <person name="Horton D.L."/>
            <person name="Alikhan N.F."/>
            <person name="Baker D."/>
            <person name="Gharbi K."/>
            <person name="Hall N."/>
            <person name="Watson M."/>
            <person name="Adriaenssens E.M."/>
            <person name="Foster-Nyarko E."/>
            <person name="Jarju S."/>
            <person name="Secka A."/>
            <person name="Antonio M."/>
            <person name="Oren A."/>
            <person name="Chaudhuri R.R."/>
            <person name="La Ragione R."/>
            <person name="Hildebrand F."/>
            <person name="Pallen M.J."/>
        </authorList>
    </citation>
    <scope>NUCLEOTIDE SEQUENCE</scope>
    <source>
        <strain evidence="2">26628</strain>
    </source>
</reference>
<evidence type="ECO:0000313" key="2">
    <source>
        <dbReference type="EMBL" id="HIX46439.1"/>
    </source>
</evidence>
<evidence type="ECO:0000259" key="1">
    <source>
        <dbReference type="PROSITE" id="PS51677"/>
    </source>
</evidence>
<evidence type="ECO:0000313" key="3">
    <source>
        <dbReference type="Proteomes" id="UP000824249"/>
    </source>
</evidence>